<sequence length="77" mass="8235">MATTDPLKRTEWALLFPLKAGLLSLRSSASLELKAESSNDSNSAGTQPAPARLRLRRGSSMTDLGRPPPVSPVHLNP</sequence>
<evidence type="ECO:0000256" key="1">
    <source>
        <dbReference type="SAM" id="MobiDB-lite"/>
    </source>
</evidence>
<feature type="region of interest" description="Disordered" evidence="1">
    <location>
        <begin position="33"/>
        <end position="77"/>
    </location>
</feature>
<protein>
    <submittedName>
        <fullName evidence="2">Uncharacterized protein</fullName>
    </submittedName>
</protein>
<feature type="non-terminal residue" evidence="2">
    <location>
        <position position="77"/>
    </location>
</feature>
<evidence type="ECO:0000313" key="3">
    <source>
        <dbReference type="Proteomes" id="UP000479000"/>
    </source>
</evidence>
<name>A0A6H5GUW6_9HEMI</name>
<evidence type="ECO:0000313" key="2">
    <source>
        <dbReference type="EMBL" id="CAB0006815.1"/>
    </source>
</evidence>
<accession>A0A6H5GUW6</accession>
<dbReference type="Proteomes" id="UP000479000">
    <property type="component" value="Unassembled WGS sequence"/>
</dbReference>
<dbReference type="EMBL" id="CADCXU010018443">
    <property type="protein sequence ID" value="CAB0006815.1"/>
    <property type="molecule type" value="Genomic_DNA"/>
</dbReference>
<organism evidence="2 3">
    <name type="scientific">Nesidiocoris tenuis</name>
    <dbReference type="NCBI Taxonomy" id="355587"/>
    <lineage>
        <taxon>Eukaryota</taxon>
        <taxon>Metazoa</taxon>
        <taxon>Ecdysozoa</taxon>
        <taxon>Arthropoda</taxon>
        <taxon>Hexapoda</taxon>
        <taxon>Insecta</taxon>
        <taxon>Pterygota</taxon>
        <taxon>Neoptera</taxon>
        <taxon>Paraneoptera</taxon>
        <taxon>Hemiptera</taxon>
        <taxon>Heteroptera</taxon>
        <taxon>Panheteroptera</taxon>
        <taxon>Cimicomorpha</taxon>
        <taxon>Miridae</taxon>
        <taxon>Dicyphina</taxon>
        <taxon>Nesidiocoris</taxon>
    </lineage>
</organism>
<dbReference type="AlphaFoldDB" id="A0A6H5GUW6"/>
<keyword evidence="3" id="KW-1185">Reference proteome</keyword>
<gene>
    <name evidence="2" type="ORF">NTEN_LOCUS12282</name>
</gene>
<reference evidence="2 3" key="1">
    <citation type="submission" date="2020-02" db="EMBL/GenBank/DDBJ databases">
        <authorList>
            <person name="Ferguson B K."/>
        </authorList>
    </citation>
    <scope>NUCLEOTIDE SEQUENCE [LARGE SCALE GENOMIC DNA]</scope>
</reference>
<dbReference type="OrthoDB" id="6624823at2759"/>
<proteinExistence type="predicted"/>